<protein>
    <recommendedName>
        <fullName evidence="3">FTP domain-containing protein</fullName>
    </recommendedName>
</protein>
<accession>A0ABW5SED4</accession>
<reference evidence="2" key="1">
    <citation type="journal article" date="2019" name="Int. J. Syst. Evol. Microbiol.">
        <title>The Global Catalogue of Microorganisms (GCM) 10K type strain sequencing project: providing services to taxonomists for standard genome sequencing and annotation.</title>
        <authorList>
            <consortium name="The Broad Institute Genomics Platform"/>
            <consortium name="The Broad Institute Genome Sequencing Center for Infectious Disease"/>
            <person name="Wu L."/>
            <person name="Ma J."/>
        </authorList>
    </citation>
    <scope>NUCLEOTIDE SEQUENCE [LARGE SCALE GENOMIC DNA]</scope>
    <source>
        <strain evidence="2">KCTC 42255</strain>
    </source>
</reference>
<organism evidence="1 2">
    <name type="scientific">Mesonia sediminis</name>
    <dbReference type="NCBI Taxonomy" id="1703946"/>
    <lineage>
        <taxon>Bacteria</taxon>
        <taxon>Pseudomonadati</taxon>
        <taxon>Bacteroidota</taxon>
        <taxon>Flavobacteriia</taxon>
        <taxon>Flavobacteriales</taxon>
        <taxon>Flavobacteriaceae</taxon>
        <taxon>Mesonia</taxon>
    </lineage>
</organism>
<evidence type="ECO:0000313" key="2">
    <source>
        <dbReference type="Proteomes" id="UP001597357"/>
    </source>
</evidence>
<gene>
    <name evidence="1" type="ORF">ACFSQ0_06815</name>
</gene>
<evidence type="ECO:0000313" key="1">
    <source>
        <dbReference type="EMBL" id="MFD2697699.1"/>
    </source>
</evidence>
<dbReference type="RefSeq" id="WP_379046028.1">
    <property type="nucleotide sequence ID" value="NZ_JBHULZ010000026.1"/>
</dbReference>
<name>A0ABW5SED4_9FLAO</name>
<sequence length="267" mass="30847">MTYFIRSFFIFLAFGMNAQSESLPSQQKLDSIVQEADKLYAYEWAAWQATDLLMQQNHLKAQYGGYLVYEKNDSIYVSFLENNQEKVMAQYGFSSAAGQGKPSFNEELRTLSKTELNLWNIKNKILNQIFTQHKDITIPEGCSPNLVLLEGEAQYRLYLILGTSQENRIPLGNDYLFVADQEGKISHWRKFHNTFIPIDIPKTDEQKISSAMHSHVKTTPYITATDICTFRLYAPLYGLDHFKVYSSALKTVFEYRLSDNRILITDL</sequence>
<dbReference type="Proteomes" id="UP001597357">
    <property type="component" value="Unassembled WGS sequence"/>
</dbReference>
<evidence type="ECO:0008006" key="3">
    <source>
        <dbReference type="Google" id="ProtNLM"/>
    </source>
</evidence>
<proteinExistence type="predicted"/>
<dbReference type="EMBL" id="JBHULZ010000026">
    <property type="protein sequence ID" value="MFD2697699.1"/>
    <property type="molecule type" value="Genomic_DNA"/>
</dbReference>
<comment type="caution">
    <text evidence="1">The sequence shown here is derived from an EMBL/GenBank/DDBJ whole genome shotgun (WGS) entry which is preliminary data.</text>
</comment>
<keyword evidence="2" id="KW-1185">Reference proteome</keyword>